<evidence type="ECO:0000259" key="5">
    <source>
        <dbReference type="Pfam" id="PF00251"/>
    </source>
</evidence>
<dbReference type="Pfam" id="PF00251">
    <property type="entry name" value="Glyco_hydro_32N"/>
    <property type="match status" value="1"/>
</dbReference>
<dbReference type="SUPFAM" id="SSF49899">
    <property type="entry name" value="Concanavalin A-like lectins/glucanases"/>
    <property type="match status" value="1"/>
</dbReference>
<dbReference type="InterPro" id="IPR013148">
    <property type="entry name" value="Glyco_hydro_32_N"/>
</dbReference>
<gene>
    <name evidence="7" type="ORF">LV89_02900</name>
</gene>
<dbReference type="Proteomes" id="UP000245489">
    <property type="component" value="Unassembled WGS sequence"/>
</dbReference>
<evidence type="ECO:0000256" key="2">
    <source>
        <dbReference type="ARBA" id="ARBA00022801"/>
    </source>
</evidence>
<keyword evidence="8" id="KW-1185">Reference proteome</keyword>
<feature type="domain" description="Glycosyl hydrolase family 32 N-terminal" evidence="5">
    <location>
        <begin position="42"/>
        <end position="350"/>
    </location>
</feature>
<evidence type="ECO:0000313" key="7">
    <source>
        <dbReference type="EMBL" id="PWK24387.1"/>
    </source>
</evidence>
<organism evidence="7 8">
    <name type="scientific">Arcicella aurantiaca</name>
    <dbReference type="NCBI Taxonomy" id="591202"/>
    <lineage>
        <taxon>Bacteria</taxon>
        <taxon>Pseudomonadati</taxon>
        <taxon>Bacteroidota</taxon>
        <taxon>Cytophagia</taxon>
        <taxon>Cytophagales</taxon>
        <taxon>Flectobacillaceae</taxon>
        <taxon>Arcicella</taxon>
    </lineage>
</organism>
<evidence type="ECO:0000256" key="1">
    <source>
        <dbReference type="ARBA" id="ARBA00009902"/>
    </source>
</evidence>
<evidence type="ECO:0000313" key="8">
    <source>
        <dbReference type="Proteomes" id="UP000245489"/>
    </source>
</evidence>
<sequence length="518" mass="59933">MNSQTEVWVTKSMKKTLLLLLFPFWILAQTPKETPHWRPTYHFTAPQNWINDPNGMVYYQGEYHLFYQHNPFENKWGHMSWGHAVSKDLVKWEHLPVAIPEDSVWIFSGSAVVDKNNTSGFQTGSEPCMVALYTADYHDGKKEAQYLAYSNDRGRTWTKYAGNPVIDLHMTDFRDPHVIWHEPSQQWVMSVVFPKEFKVIFFTSKNLKNWTRVGEFGNQGELRKIWECPALVEMPVEGSPNKTKWVLMVSSNGTYDKFEGMQYFVGDFDGTNFKNDNSPETKLYVDYGKDFYAAIPYTDAPNNQKVFLGWMSSWHYIEAIKTSPWKGQMSAPRNIFLRQTSEGLRLFQDPVATLKPKKDYLVFEKKNFEFSKEKQLDGMTLFSQNAYMIEIEFEKKSASNFGLRIAQLKDKIDNKKILHQTIVGYDTQHSELYIDRTNSGVIPNNDFASVEKTNVNLKNNILKLKILVDKTSVEVFANDGEKVISDLIFPVEGSNMFSLFTSEKKVKVLSLKISDLSK</sequence>
<dbReference type="Gene3D" id="2.60.120.560">
    <property type="entry name" value="Exo-inulinase, domain 1"/>
    <property type="match status" value="1"/>
</dbReference>
<dbReference type="PANTHER" id="PTHR42800">
    <property type="entry name" value="EXOINULINASE INUD (AFU_ORTHOLOGUE AFUA_5G00480)"/>
    <property type="match status" value="1"/>
</dbReference>
<proteinExistence type="inferred from homology"/>
<dbReference type="EMBL" id="QGGO01000015">
    <property type="protein sequence ID" value="PWK24387.1"/>
    <property type="molecule type" value="Genomic_DNA"/>
</dbReference>
<dbReference type="Pfam" id="PF08244">
    <property type="entry name" value="Glyco_hydro_32C"/>
    <property type="match status" value="1"/>
</dbReference>
<comment type="similarity">
    <text evidence="1 4">Belongs to the glycosyl hydrolase 32 family.</text>
</comment>
<dbReference type="InterPro" id="IPR023296">
    <property type="entry name" value="Glyco_hydro_beta-prop_sf"/>
</dbReference>
<feature type="domain" description="Glycosyl hydrolase family 32 C-terminal" evidence="6">
    <location>
        <begin position="366"/>
        <end position="514"/>
    </location>
</feature>
<accession>A0A316E185</accession>
<keyword evidence="3 4" id="KW-0326">Glycosidase</keyword>
<dbReference type="GO" id="GO:0005737">
    <property type="term" value="C:cytoplasm"/>
    <property type="evidence" value="ECO:0007669"/>
    <property type="project" value="TreeGrafter"/>
</dbReference>
<dbReference type="InterPro" id="IPR013189">
    <property type="entry name" value="Glyco_hydro_32_C"/>
</dbReference>
<protein>
    <submittedName>
        <fullName evidence="7">Levanase/fructan beta-fructosidase</fullName>
    </submittedName>
</protein>
<comment type="caution">
    <text evidence="7">The sequence shown here is derived from an EMBL/GenBank/DDBJ whole genome shotgun (WGS) entry which is preliminary data.</text>
</comment>
<dbReference type="GO" id="GO:0004575">
    <property type="term" value="F:sucrose alpha-glucosidase activity"/>
    <property type="evidence" value="ECO:0007669"/>
    <property type="project" value="TreeGrafter"/>
</dbReference>
<dbReference type="AlphaFoldDB" id="A0A316E185"/>
<dbReference type="Gene3D" id="2.115.10.20">
    <property type="entry name" value="Glycosyl hydrolase domain, family 43"/>
    <property type="match status" value="1"/>
</dbReference>
<evidence type="ECO:0000259" key="6">
    <source>
        <dbReference type="Pfam" id="PF08244"/>
    </source>
</evidence>
<keyword evidence="2 4" id="KW-0378">Hydrolase</keyword>
<dbReference type="InterPro" id="IPR013320">
    <property type="entry name" value="ConA-like_dom_sf"/>
</dbReference>
<dbReference type="SUPFAM" id="SSF75005">
    <property type="entry name" value="Arabinanase/levansucrase/invertase"/>
    <property type="match status" value="1"/>
</dbReference>
<dbReference type="InterPro" id="IPR001362">
    <property type="entry name" value="Glyco_hydro_32"/>
</dbReference>
<dbReference type="CDD" id="cd18622">
    <property type="entry name" value="GH32_Inu-like"/>
    <property type="match status" value="1"/>
</dbReference>
<name>A0A316E185_9BACT</name>
<evidence type="ECO:0000256" key="3">
    <source>
        <dbReference type="ARBA" id="ARBA00023295"/>
    </source>
</evidence>
<dbReference type="PANTHER" id="PTHR42800:SF1">
    <property type="entry name" value="EXOINULINASE INUD (AFU_ORTHOLOGUE AFUA_5G00480)"/>
    <property type="match status" value="1"/>
</dbReference>
<dbReference type="SMART" id="SM00640">
    <property type="entry name" value="Glyco_32"/>
    <property type="match status" value="1"/>
</dbReference>
<dbReference type="GO" id="GO:0005987">
    <property type="term" value="P:sucrose catabolic process"/>
    <property type="evidence" value="ECO:0007669"/>
    <property type="project" value="TreeGrafter"/>
</dbReference>
<evidence type="ECO:0000256" key="4">
    <source>
        <dbReference type="RuleBase" id="RU362110"/>
    </source>
</evidence>
<reference evidence="7 8" key="1">
    <citation type="submission" date="2018-05" db="EMBL/GenBank/DDBJ databases">
        <title>Genomic Encyclopedia of Archaeal and Bacterial Type Strains, Phase II (KMG-II): from individual species to whole genera.</title>
        <authorList>
            <person name="Goeker M."/>
        </authorList>
    </citation>
    <scope>NUCLEOTIDE SEQUENCE [LARGE SCALE GENOMIC DNA]</scope>
    <source>
        <strain evidence="7 8">DSM 22214</strain>
    </source>
</reference>